<dbReference type="Proteomes" id="UP000805193">
    <property type="component" value="Unassembled WGS sequence"/>
</dbReference>
<name>A0AC60PM15_IXOPE</name>
<keyword evidence="2" id="KW-1185">Reference proteome</keyword>
<organism evidence="1 2">
    <name type="scientific">Ixodes persulcatus</name>
    <name type="common">Taiga tick</name>
    <dbReference type="NCBI Taxonomy" id="34615"/>
    <lineage>
        <taxon>Eukaryota</taxon>
        <taxon>Metazoa</taxon>
        <taxon>Ecdysozoa</taxon>
        <taxon>Arthropoda</taxon>
        <taxon>Chelicerata</taxon>
        <taxon>Arachnida</taxon>
        <taxon>Acari</taxon>
        <taxon>Parasitiformes</taxon>
        <taxon>Ixodida</taxon>
        <taxon>Ixodoidea</taxon>
        <taxon>Ixodidae</taxon>
        <taxon>Ixodinae</taxon>
        <taxon>Ixodes</taxon>
    </lineage>
</organism>
<accession>A0AC60PM15</accession>
<proteinExistence type="predicted"/>
<gene>
    <name evidence="1" type="ORF">HPB47_002559</name>
</gene>
<dbReference type="EMBL" id="JABSTQ010010347">
    <property type="protein sequence ID" value="KAG0421553.1"/>
    <property type="molecule type" value="Genomic_DNA"/>
</dbReference>
<evidence type="ECO:0000313" key="1">
    <source>
        <dbReference type="EMBL" id="KAG0421553.1"/>
    </source>
</evidence>
<evidence type="ECO:0000313" key="2">
    <source>
        <dbReference type="Proteomes" id="UP000805193"/>
    </source>
</evidence>
<reference evidence="1 2" key="1">
    <citation type="journal article" date="2020" name="Cell">
        <title>Large-Scale Comparative Analyses of Tick Genomes Elucidate Their Genetic Diversity and Vector Capacities.</title>
        <authorList>
            <consortium name="Tick Genome and Microbiome Consortium (TIGMIC)"/>
            <person name="Jia N."/>
            <person name="Wang J."/>
            <person name="Shi W."/>
            <person name="Du L."/>
            <person name="Sun Y."/>
            <person name="Zhan W."/>
            <person name="Jiang J.F."/>
            <person name="Wang Q."/>
            <person name="Zhang B."/>
            <person name="Ji P."/>
            <person name="Bell-Sakyi L."/>
            <person name="Cui X.M."/>
            <person name="Yuan T.T."/>
            <person name="Jiang B.G."/>
            <person name="Yang W.F."/>
            <person name="Lam T.T."/>
            <person name="Chang Q.C."/>
            <person name="Ding S.J."/>
            <person name="Wang X.J."/>
            <person name="Zhu J.G."/>
            <person name="Ruan X.D."/>
            <person name="Zhao L."/>
            <person name="Wei J.T."/>
            <person name="Ye R.Z."/>
            <person name="Que T.C."/>
            <person name="Du C.H."/>
            <person name="Zhou Y.H."/>
            <person name="Cheng J.X."/>
            <person name="Dai P.F."/>
            <person name="Guo W.B."/>
            <person name="Han X.H."/>
            <person name="Huang E.J."/>
            <person name="Li L.F."/>
            <person name="Wei W."/>
            <person name="Gao Y.C."/>
            <person name="Liu J.Z."/>
            <person name="Shao H.Z."/>
            <person name="Wang X."/>
            <person name="Wang C.C."/>
            <person name="Yang T.C."/>
            <person name="Huo Q.B."/>
            <person name="Li W."/>
            <person name="Chen H.Y."/>
            <person name="Chen S.E."/>
            <person name="Zhou L.G."/>
            <person name="Ni X.B."/>
            <person name="Tian J.H."/>
            <person name="Sheng Y."/>
            <person name="Liu T."/>
            <person name="Pan Y.S."/>
            <person name="Xia L.Y."/>
            <person name="Li J."/>
            <person name="Zhao F."/>
            <person name="Cao W.C."/>
        </authorList>
    </citation>
    <scope>NUCLEOTIDE SEQUENCE [LARGE SCALE GENOMIC DNA]</scope>
    <source>
        <strain evidence="1">Iper-2018</strain>
    </source>
</reference>
<sequence length="696" mass="75217">MPRALLRDLNAALSCMLCGGYLVNAATLVDCLHSFCKVCIVRYLDTSKLCPICDVPVHKSRPLSCLRVDKTLQDIVYKVVPGLYQREMKQRREFYDQYPDAAAKVPCLEDRGVVEASGRLIFSPQDTVSVSLEYFTGPTDTGEPEDDGQGRAAEAADGTGKEDQRQRRFLSCPAAFTVNHLQKFLRTKYALSPSLKIDILHMDDVLSDSYSLMDVAYIYAWKRDSPLRLAFRVYPHSAKRPTPTEKTEDAADVDARDCSGDQGGQRQCPREQVMPAGRPEPKCLAAASVKEGDAQSVASPETAAGPPALVPRDALPEEEEAAVRTVFPTADTRRPATPEGMAATEGSAATGIAQAVAPVRSCSPPQQQRQKAAEPPAESPPTLAKITISTLDRSSNKITIQTKEVPPAVAQAMSPPRSPQSRKSRRKDQRDAERTLQHARHQERPPDSQDAQRPRRPRSRSSERPDGATPAKNARPNGADVAEVDAADGRRVSRSASPGRLVPERASLPEPAQQSQCLAENGSGPGSPGTLVSPPRAHPQTPRTPPAAPPLAPNATKSQEDTRPLDLSVSHRGLPAPAPVRRPVGRPPLALPPAGPPGTAKGTASPSPYRRAAASSPVVSLYQKPAVAVNQAATSSPLPQQHHHHHHHHNHHRSSSRGFLKGANLTCINPDPDAFHPRIVIKNLPPRPTGASFHRM</sequence>
<comment type="caution">
    <text evidence="1">The sequence shown here is derived from an EMBL/GenBank/DDBJ whole genome shotgun (WGS) entry which is preliminary data.</text>
</comment>
<protein>
    <submittedName>
        <fullName evidence="1">Uncharacterized protein</fullName>
    </submittedName>
</protein>